<accession>A0AAV5GKQ7</accession>
<name>A0AAV5GKQ7_9BASI</name>
<evidence type="ECO:0008006" key="4">
    <source>
        <dbReference type="Google" id="ProtNLM"/>
    </source>
</evidence>
<evidence type="ECO:0000256" key="1">
    <source>
        <dbReference type="SAM" id="MobiDB-lite"/>
    </source>
</evidence>
<organism evidence="2 3">
    <name type="scientific">Rhodotorula paludigena</name>
    <dbReference type="NCBI Taxonomy" id="86838"/>
    <lineage>
        <taxon>Eukaryota</taxon>
        <taxon>Fungi</taxon>
        <taxon>Dikarya</taxon>
        <taxon>Basidiomycota</taxon>
        <taxon>Pucciniomycotina</taxon>
        <taxon>Microbotryomycetes</taxon>
        <taxon>Sporidiobolales</taxon>
        <taxon>Sporidiobolaceae</taxon>
        <taxon>Rhodotorula</taxon>
    </lineage>
</organism>
<evidence type="ECO:0000313" key="3">
    <source>
        <dbReference type="Proteomes" id="UP001342314"/>
    </source>
</evidence>
<dbReference type="Proteomes" id="UP001342314">
    <property type="component" value="Unassembled WGS sequence"/>
</dbReference>
<sequence>MSRRDEALSAVDTILDIFSARLNAALDQSNANSVPGAVHAAARRAPLPTTEQPPPPAAYSSPSSPDAVERGAYVRSPITSTPFSYGATHQSFPIEPLANRGVLHGETAPSPAPPLAAPTAAPAEDGDALPGYTRRAPPAPRRAANGLPPKRLHVLSSKTGKLNLEMRAHGQDHVVLIQENPDEDVSLAGVLDVKLKDPESITHIKASGAHHDARSSRAVLTGEDTQIRLKGLVRTLVMKAHASGRHPVSDEIDFVEDSRTLWAAGPPGGATPPPLEGNTSIDPTKLQGSFSFPFSLTVPGRIFALPGSEELLERPFRPPPSFVLDSALAMTVRQRNEDATTNIGFRSGGLSTGGFEASSRYYLKVTLGRKGLLKLNERWIIPVVFVPRQLPPTFSPAREHALRQGLRTPSSRADPQGWIEPGKYRSREQYKRGVFKARSGWVEVEGKVPRPQKFQKGSVLDFEVQITSSDPSHGRFPPSSLAVSLLQHTIVTAQRLTNALDTVVLRAQAVRAIGPPLGEPIKLGKDGKEDGWRITYGGQIKLGGTPPSFRAPNLQVAYELAITLYTPQRANTEPTPAHAVLVSAPGMPAAASSSHGDVELLWVGTADGAEAPMPRYEPPAGIDSVEERRLEEEFGLPPSYFDVVEARRR</sequence>
<feature type="region of interest" description="Disordered" evidence="1">
    <location>
        <begin position="37"/>
        <end position="68"/>
    </location>
</feature>
<comment type="caution">
    <text evidence="2">The sequence shown here is derived from an EMBL/GenBank/DDBJ whole genome shotgun (WGS) entry which is preliminary data.</text>
</comment>
<gene>
    <name evidence="2" type="ORF">Rhopal_004074-T1</name>
</gene>
<dbReference type="EMBL" id="BQKY01000008">
    <property type="protein sequence ID" value="GJN91059.1"/>
    <property type="molecule type" value="Genomic_DNA"/>
</dbReference>
<dbReference type="AlphaFoldDB" id="A0AAV5GKQ7"/>
<reference evidence="2 3" key="1">
    <citation type="submission" date="2021-12" db="EMBL/GenBank/DDBJ databases">
        <title>High titer production of polyol ester of fatty acids by Rhodotorula paludigena BS15 towards product separation-free biomass refinery.</title>
        <authorList>
            <person name="Mano J."/>
            <person name="Ono H."/>
            <person name="Tanaka T."/>
            <person name="Naito K."/>
            <person name="Sushida H."/>
            <person name="Ike M."/>
            <person name="Tokuyasu K."/>
            <person name="Kitaoka M."/>
        </authorList>
    </citation>
    <scope>NUCLEOTIDE SEQUENCE [LARGE SCALE GENOMIC DNA]</scope>
    <source>
        <strain evidence="2 3">BS15</strain>
    </source>
</reference>
<evidence type="ECO:0000313" key="2">
    <source>
        <dbReference type="EMBL" id="GJN91059.1"/>
    </source>
</evidence>
<protein>
    <recommendedName>
        <fullName evidence="4">Arrestin-like N-terminal domain-containing protein</fullName>
    </recommendedName>
</protein>
<dbReference type="PANTHER" id="PTHR48125:SF12">
    <property type="entry name" value="AT HOOK TRANSCRIPTION FACTOR FAMILY-RELATED"/>
    <property type="match status" value="1"/>
</dbReference>
<dbReference type="PANTHER" id="PTHR48125">
    <property type="entry name" value="LP07818P1"/>
    <property type="match status" value="1"/>
</dbReference>
<keyword evidence="3" id="KW-1185">Reference proteome</keyword>
<feature type="region of interest" description="Disordered" evidence="1">
    <location>
        <begin position="104"/>
        <end position="148"/>
    </location>
</feature>
<proteinExistence type="predicted"/>